<gene>
    <name evidence="8" type="primary">nifE</name>
    <name evidence="8" type="ORF">HYG87_04690</name>
</gene>
<dbReference type="PANTHER" id="PTHR42956:SF1">
    <property type="entry name" value="NITROGENASE IRON-MOLYBDENUM COFACTOR BIOSYNTHESIS PROTEIN NIFE"/>
    <property type="match status" value="1"/>
</dbReference>
<dbReference type="Pfam" id="PF00148">
    <property type="entry name" value="Oxidored_nitro"/>
    <property type="match status" value="1"/>
</dbReference>
<evidence type="ECO:0000259" key="7">
    <source>
        <dbReference type="Pfam" id="PF00148"/>
    </source>
</evidence>
<dbReference type="SUPFAM" id="SSF53807">
    <property type="entry name" value="Helical backbone' metal receptor"/>
    <property type="match status" value="1"/>
</dbReference>
<dbReference type="GO" id="GO:0065003">
    <property type="term" value="P:protein-containing complex assembly"/>
    <property type="evidence" value="ECO:0007669"/>
    <property type="project" value="InterPro"/>
</dbReference>
<dbReference type="Proteomes" id="UP000681041">
    <property type="component" value="Chromosome"/>
</dbReference>
<dbReference type="AlphaFoldDB" id="A0A8T8K543"/>
<dbReference type="PANTHER" id="PTHR42956">
    <property type="entry name" value="NITROGENASE IRON-MOLYBDENUM COFACTOR BIOSYNTHESIS PROTEIN NIFE"/>
    <property type="match status" value="1"/>
</dbReference>
<dbReference type="InterPro" id="IPR000318">
    <property type="entry name" value="Nase_comp1_CS"/>
</dbReference>
<dbReference type="Gene3D" id="3.40.50.12380">
    <property type="entry name" value="Nitrogenase MoFe cofactor biosynthesis protein NifE, C-terminal"/>
    <property type="match status" value="1"/>
</dbReference>
<dbReference type="GeneID" id="64820037"/>
<comment type="pathway">
    <text evidence="2">Cofactor biosynthesis; Fe-Mo cofactor biosynthesis.</text>
</comment>
<dbReference type="KEGG" id="meme:HYG87_04690"/>
<evidence type="ECO:0000256" key="1">
    <source>
        <dbReference type="ARBA" id="ARBA00003171"/>
    </source>
</evidence>
<comment type="similarity">
    <text evidence="3 6">Belongs to the NifD/NifK/NifE/NifN family.</text>
</comment>
<evidence type="ECO:0000256" key="5">
    <source>
        <dbReference type="ARBA" id="ARBA00023231"/>
    </source>
</evidence>
<evidence type="ECO:0000313" key="8">
    <source>
        <dbReference type="EMBL" id="QUH23117.1"/>
    </source>
</evidence>
<sequence>MAKEQHKKVDTTKNGENGRILEFSPLPDKVIDTLKSREKHRCFKKEGKQSAPDCNKSSIPGAVTQRSCVYGGARVVLMPITDAVHLVHGPIGCASCTWDIRGSLSSSSKLYKTGFSTNLQEKDIVFGGETKLMDILLEINRLYHPPAIFVYATCVVGIIGDDLKKVCELAQEKTSTRIIPVQSEGFRSFNKSLGHQLAGDALLDYLIGTSTKASQNHPFTLNIVGEFNVAGDLWGIKPLLEKMGIHVLSTLTGDSRVEDISRSHQAHLNIVQCQKSSNYIARQMEKKYDIPYLKVNFFGIEDTVSSLQSIARFFNNPEMLKKTEQLIKEEINRVEDAIKPYHRILKGKKVAVYVGGNKAWSLVRAFEELGMEVIMTGTQNGLPEDYQKIRDTVQEGTLIVDDAPVRELYHLLKKYKPDLVISGAKEKYMALKMGIPFCEFNHDRITSFSGFQGYINFAKNLDQAVSSPVWNYTKKELKTRINEFNGVKNAKI</sequence>
<dbReference type="NCBIfam" id="TIGR01283">
    <property type="entry name" value="nifE"/>
    <property type="match status" value="1"/>
</dbReference>
<keyword evidence="9" id="KW-1185">Reference proteome</keyword>
<feature type="domain" description="Nitrogenase/oxidoreductase component 1" evidence="7">
    <location>
        <begin position="68"/>
        <end position="465"/>
    </location>
</feature>
<evidence type="ECO:0000256" key="4">
    <source>
        <dbReference type="ARBA" id="ARBA00013280"/>
    </source>
</evidence>
<evidence type="ECO:0000256" key="6">
    <source>
        <dbReference type="RuleBase" id="RU004021"/>
    </source>
</evidence>
<name>A0A8T8K543_9EURY</name>
<dbReference type="EMBL" id="CP058560">
    <property type="protein sequence ID" value="QUH23117.1"/>
    <property type="molecule type" value="Genomic_DNA"/>
</dbReference>
<keyword evidence="5 6" id="KW-0535">Nitrogen fixation</keyword>
<dbReference type="PROSITE" id="PS00699">
    <property type="entry name" value="NITROGENASE_1_1"/>
    <property type="match status" value="1"/>
</dbReference>
<comment type="function">
    <text evidence="1">This protein may play a role in the biosynthesis of the prosthetic group of nitrogenase (FeMo cofactor).</text>
</comment>
<dbReference type="InterPro" id="IPR005973">
    <property type="entry name" value="NifE"/>
</dbReference>
<reference evidence="8" key="1">
    <citation type="submission" date="2020-07" db="EMBL/GenBank/DDBJ databases">
        <title>Methanobacterium. sp. MethCan genome.</title>
        <authorList>
            <person name="Postec A."/>
            <person name="Quemeneur M."/>
        </authorList>
    </citation>
    <scope>NUCLEOTIDE SEQUENCE</scope>
    <source>
        <strain evidence="8">MethCAN</strain>
    </source>
</reference>
<proteinExistence type="inferred from homology"/>
<dbReference type="InterPro" id="IPR049939">
    <property type="entry name" value="NifE-like"/>
</dbReference>
<protein>
    <recommendedName>
        <fullName evidence="4">Nitrogenase iron-molybdenum cofactor biosynthesis protein NifE</fullName>
    </recommendedName>
</protein>
<dbReference type="InterPro" id="IPR000510">
    <property type="entry name" value="Nase/OxRdtase_comp1"/>
</dbReference>
<dbReference type="Gene3D" id="3.40.50.1980">
    <property type="entry name" value="Nitrogenase molybdenum iron protein domain"/>
    <property type="match status" value="1"/>
</dbReference>
<dbReference type="RefSeq" id="WP_211534064.1">
    <property type="nucleotide sequence ID" value="NZ_CP058560.1"/>
</dbReference>
<accession>A0A8T8K543</accession>
<dbReference type="OrthoDB" id="61861at2157"/>
<dbReference type="GO" id="GO:0016163">
    <property type="term" value="F:nitrogenase activity"/>
    <property type="evidence" value="ECO:0007669"/>
    <property type="project" value="InterPro"/>
</dbReference>
<evidence type="ECO:0000313" key="9">
    <source>
        <dbReference type="Proteomes" id="UP000681041"/>
    </source>
</evidence>
<evidence type="ECO:0000256" key="2">
    <source>
        <dbReference type="ARBA" id="ARBA00005155"/>
    </source>
</evidence>
<organism evidence="8 9">
    <name type="scientific">Methanobacterium alkalithermotolerans</name>
    <dbReference type="NCBI Taxonomy" id="2731220"/>
    <lineage>
        <taxon>Archaea</taxon>
        <taxon>Methanobacteriati</taxon>
        <taxon>Methanobacteriota</taxon>
        <taxon>Methanomada group</taxon>
        <taxon>Methanobacteria</taxon>
        <taxon>Methanobacteriales</taxon>
        <taxon>Methanobacteriaceae</taxon>
        <taxon>Methanobacterium</taxon>
    </lineage>
</organism>
<evidence type="ECO:0000256" key="3">
    <source>
        <dbReference type="ARBA" id="ARBA00011002"/>
    </source>
</evidence>